<dbReference type="CDD" id="cd12672">
    <property type="entry name" value="RRM_DAZL"/>
    <property type="match status" value="1"/>
</dbReference>
<dbReference type="PANTHER" id="PTHR11176:SF4">
    <property type="entry name" value="DELETED IN AZOOSPERMIA-LIKE"/>
    <property type="match status" value="1"/>
</dbReference>
<dbReference type="GO" id="GO:0008494">
    <property type="term" value="F:translation activator activity"/>
    <property type="evidence" value="ECO:0007669"/>
    <property type="project" value="TreeGrafter"/>
</dbReference>
<dbReference type="InterPro" id="IPR037551">
    <property type="entry name" value="DAZ_RRM_vert"/>
</dbReference>
<feature type="domain" description="RRM" evidence="10">
    <location>
        <begin position="40"/>
        <end position="115"/>
    </location>
</feature>
<organism evidence="12 13">
    <name type="scientific">Myotis myotis</name>
    <name type="common">Greater mouse-eared bat</name>
    <name type="synonym">Vespertilio myotis</name>
    <dbReference type="NCBI Taxonomy" id="51298"/>
    <lineage>
        <taxon>Eukaryota</taxon>
        <taxon>Metazoa</taxon>
        <taxon>Chordata</taxon>
        <taxon>Craniata</taxon>
        <taxon>Vertebrata</taxon>
        <taxon>Euteleostomi</taxon>
        <taxon>Mammalia</taxon>
        <taxon>Eutheria</taxon>
        <taxon>Laurasiatheria</taxon>
        <taxon>Chiroptera</taxon>
        <taxon>Yangochiroptera</taxon>
        <taxon>Vespertilionidae</taxon>
        <taxon>Myotis</taxon>
    </lineage>
</organism>
<dbReference type="PROSITE" id="PS50102">
    <property type="entry name" value="RRM"/>
    <property type="match status" value="1"/>
</dbReference>
<evidence type="ECO:0000256" key="6">
    <source>
        <dbReference type="ARBA" id="ARBA00022871"/>
    </source>
</evidence>
<evidence type="ECO:0000256" key="3">
    <source>
        <dbReference type="ARBA" id="ARBA00022490"/>
    </source>
</evidence>
<evidence type="ECO:0000256" key="4">
    <source>
        <dbReference type="ARBA" id="ARBA00022782"/>
    </source>
</evidence>
<comment type="caution">
    <text evidence="12">The sequence shown here is derived from an EMBL/GenBank/DDBJ whole genome shotgun (WGS) entry which is preliminary data.</text>
</comment>
<dbReference type="VEuPathDB" id="HostDB:GeneID_118668610"/>
<dbReference type="SMART" id="SM00360">
    <property type="entry name" value="RRM"/>
    <property type="match status" value="1"/>
</dbReference>
<dbReference type="GO" id="GO:0045948">
    <property type="term" value="P:positive regulation of translational initiation"/>
    <property type="evidence" value="ECO:0007669"/>
    <property type="project" value="TreeGrafter"/>
</dbReference>
<keyword evidence="5" id="KW-0810">Translation regulation</keyword>
<dbReference type="InterPro" id="IPR035979">
    <property type="entry name" value="RBD_domain_sf"/>
</dbReference>
<evidence type="ECO:0000259" key="10">
    <source>
        <dbReference type="PROSITE" id="PS50102"/>
    </source>
</evidence>
<proteinExistence type="predicted"/>
<dbReference type="AlphaFoldDB" id="A0A7J7UBV3"/>
<evidence type="ECO:0000256" key="1">
    <source>
        <dbReference type="ARBA" id="ARBA00004496"/>
    </source>
</evidence>
<keyword evidence="4" id="KW-0221">Differentiation</keyword>
<dbReference type="PROSITE" id="PS51890">
    <property type="entry name" value="DAZ"/>
    <property type="match status" value="1"/>
</dbReference>
<evidence type="ECO:0000313" key="12">
    <source>
        <dbReference type="EMBL" id="KAF6310335.1"/>
    </source>
</evidence>
<dbReference type="FunFam" id="3.30.70.330:FF:000180">
    <property type="entry name" value="Deleted in azoospermia-like"/>
    <property type="match status" value="1"/>
</dbReference>
<dbReference type="PANTHER" id="PTHR11176">
    <property type="entry name" value="BOULE-RELATED"/>
    <property type="match status" value="1"/>
</dbReference>
<comment type="subcellular location">
    <subcellularLocation>
        <location evidence="1">Cytoplasm</location>
    </subcellularLocation>
</comment>
<evidence type="ECO:0000256" key="7">
    <source>
        <dbReference type="ARBA" id="ARBA00022884"/>
    </source>
</evidence>
<evidence type="ECO:0000256" key="5">
    <source>
        <dbReference type="ARBA" id="ARBA00022845"/>
    </source>
</evidence>
<keyword evidence="6" id="KW-0744">Spermatogenesis</keyword>
<sequence>MSATNSETQKSTISREASTQSSSSTTSQGYVLPEGKIMPNTVFVGGIDVRMDEAEIRSFFARYGSVKEVKIITDRTGVSKGYGFVSFYNDVDVQKIVESQINFHGKKLKLGPAIRKQNLCAYHVQPRPLVFNPPPPPQFQSVWSNPNAETYVQPSTMMNPITQYVQAYPPYPTSPVQVITGYQLPVYNYQMPPQWSTGEQRSYVIPPVYAAVNYHCNEVDSGAEILTSECSVHEATSPSSGNGPQKKSVDRSIQTVVSCLFNPENRLRNSVVTQDDYFKDKRVHHFRRSRAVLKSV</sequence>
<evidence type="ECO:0000256" key="9">
    <source>
        <dbReference type="SAM" id="MobiDB-lite"/>
    </source>
</evidence>
<evidence type="ECO:0000313" key="13">
    <source>
        <dbReference type="Proteomes" id="UP000527355"/>
    </source>
</evidence>
<accession>A0A7J7UBV3</accession>
<dbReference type="EMBL" id="JABWUV010000013">
    <property type="protein sequence ID" value="KAF6310335.1"/>
    <property type="molecule type" value="Genomic_DNA"/>
</dbReference>
<dbReference type="GO" id="GO:0003730">
    <property type="term" value="F:mRNA 3'-UTR binding"/>
    <property type="evidence" value="ECO:0007669"/>
    <property type="project" value="InterPro"/>
</dbReference>
<dbReference type="InterPro" id="IPR012677">
    <property type="entry name" value="Nucleotide-bd_a/b_plait_sf"/>
</dbReference>
<dbReference type="InterPro" id="IPR000504">
    <property type="entry name" value="RRM_dom"/>
</dbReference>
<feature type="compositionally biased region" description="Polar residues" evidence="9">
    <location>
        <begin position="1"/>
        <end position="10"/>
    </location>
</feature>
<gene>
    <name evidence="12" type="ORF">mMyoMyo1_003648</name>
</gene>
<keyword evidence="3" id="KW-0963">Cytoplasm</keyword>
<evidence type="ECO:0000256" key="2">
    <source>
        <dbReference type="ARBA" id="ARBA00022473"/>
    </source>
</evidence>
<reference evidence="12 13" key="1">
    <citation type="journal article" date="2020" name="Nature">
        <title>Six reference-quality genomes reveal evolution of bat adaptations.</title>
        <authorList>
            <person name="Jebb D."/>
            <person name="Huang Z."/>
            <person name="Pippel M."/>
            <person name="Hughes G.M."/>
            <person name="Lavrichenko K."/>
            <person name="Devanna P."/>
            <person name="Winkler S."/>
            <person name="Jermiin L.S."/>
            <person name="Skirmuntt E.C."/>
            <person name="Katzourakis A."/>
            <person name="Burkitt-Gray L."/>
            <person name="Ray D.A."/>
            <person name="Sullivan K.A.M."/>
            <person name="Roscito J.G."/>
            <person name="Kirilenko B.M."/>
            <person name="Davalos L.M."/>
            <person name="Corthals A.P."/>
            <person name="Power M.L."/>
            <person name="Jones G."/>
            <person name="Ransome R.D."/>
            <person name="Dechmann D.K.N."/>
            <person name="Locatelli A.G."/>
            <person name="Puechmaille S.J."/>
            <person name="Fedrigo O."/>
            <person name="Jarvis E.D."/>
            <person name="Hiller M."/>
            <person name="Vernes S.C."/>
            <person name="Myers E.W."/>
            <person name="Teeling E.C."/>
        </authorList>
    </citation>
    <scope>NUCLEOTIDE SEQUENCE [LARGE SCALE GENOMIC DNA]</scope>
    <source>
        <strain evidence="12">MMyoMyo1</strain>
        <tissue evidence="12">Flight muscle</tissue>
    </source>
</reference>
<keyword evidence="2" id="KW-0217">Developmental protein</keyword>
<feature type="domain" description="DAZ" evidence="11">
    <location>
        <begin position="167"/>
        <end position="190"/>
    </location>
</feature>
<keyword evidence="13" id="KW-1185">Reference proteome</keyword>
<dbReference type="GO" id="GO:0030154">
    <property type="term" value="P:cell differentiation"/>
    <property type="evidence" value="ECO:0007669"/>
    <property type="project" value="UniProtKB-KW"/>
</dbReference>
<dbReference type="Pfam" id="PF18872">
    <property type="entry name" value="Daz"/>
    <property type="match status" value="1"/>
</dbReference>
<dbReference type="SUPFAM" id="SSF54928">
    <property type="entry name" value="RNA-binding domain, RBD"/>
    <property type="match status" value="1"/>
</dbReference>
<name>A0A7J7UBV3_MYOMY</name>
<feature type="compositionally biased region" description="Low complexity" evidence="9">
    <location>
        <begin position="11"/>
        <end position="27"/>
    </location>
</feature>
<dbReference type="GO" id="GO:0005737">
    <property type="term" value="C:cytoplasm"/>
    <property type="evidence" value="ECO:0007669"/>
    <property type="project" value="UniProtKB-SubCell"/>
</dbReference>
<dbReference type="Gene3D" id="3.30.70.330">
    <property type="match status" value="1"/>
</dbReference>
<evidence type="ECO:0000259" key="11">
    <source>
        <dbReference type="PROSITE" id="PS51890"/>
    </source>
</evidence>
<evidence type="ECO:0000256" key="8">
    <source>
        <dbReference type="PROSITE-ProRule" id="PRU00176"/>
    </source>
</evidence>
<protein>
    <submittedName>
        <fullName evidence="12">Deleted in azoospermia like</fullName>
    </submittedName>
</protein>
<dbReference type="GO" id="GO:0007283">
    <property type="term" value="P:spermatogenesis"/>
    <property type="evidence" value="ECO:0007669"/>
    <property type="project" value="UniProtKB-KW"/>
</dbReference>
<dbReference type="InterPro" id="IPR043628">
    <property type="entry name" value="DAZ_dom"/>
</dbReference>
<dbReference type="GO" id="GO:0070935">
    <property type="term" value="P:3'-UTR-mediated mRNA stabilization"/>
    <property type="evidence" value="ECO:0007669"/>
    <property type="project" value="TreeGrafter"/>
</dbReference>
<dbReference type="Proteomes" id="UP000527355">
    <property type="component" value="Unassembled WGS sequence"/>
</dbReference>
<feature type="region of interest" description="Disordered" evidence="9">
    <location>
        <begin position="1"/>
        <end position="32"/>
    </location>
</feature>
<keyword evidence="7 8" id="KW-0694">RNA-binding</keyword>
<dbReference type="Pfam" id="PF00076">
    <property type="entry name" value="RRM_1"/>
    <property type="match status" value="1"/>
</dbReference>